<proteinExistence type="predicted"/>
<dbReference type="InterPro" id="IPR005625">
    <property type="entry name" value="PepSY-ass_TM"/>
</dbReference>
<evidence type="ECO:0000259" key="3">
    <source>
        <dbReference type="Pfam" id="PF03413"/>
    </source>
</evidence>
<dbReference type="EMBL" id="CZQA01000009">
    <property type="protein sequence ID" value="CUS37027.1"/>
    <property type="molecule type" value="Genomic_DNA"/>
</dbReference>
<gene>
    <name evidence="4" type="ORF">COMA1_30372</name>
</gene>
<dbReference type="STRING" id="1742972.COMA1_30372"/>
<evidence type="ECO:0000313" key="4">
    <source>
        <dbReference type="EMBL" id="CUS37027.1"/>
    </source>
</evidence>
<evidence type="ECO:0000256" key="1">
    <source>
        <dbReference type="SAM" id="MobiDB-lite"/>
    </source>
</evidence>
<sequence length="433" mass="48385">MFMRKRDNAMPSASSTPTVIVPLGEGKVSLPVQTILRCSLRGVWLRTHLYLGLFGGALFVLMSLTGSFLVFYKAIDEWLNPAQLTTSGSGPHKPLNEVVATAQATVPAGGWLDSLELPAHEREVVRAWHKVPTDKLDHFRWYLVTIDPYAGSVLGRDREWGTYLVSFIYELHESLLIDELGRTLVGCVAILLLISIGTGLFLWWPRSGKVRQAFLPVTGGSRIRRQYQWHKVTGAYSAIVLTVLAFTGVYLAFPSYVIPLVSAFSPVDESDEDGAVQSHPASGTPPLSAEQAVKLAQHLFPDGRITYIGIPHEAVDAYEMMMYRPGDVRESAGNSMVWLDQYSGAVLKVRDWRTSTAGHTFVAWLFPLHNGEAFGMIGRWIVFFAGLIPLVLYVTALRVWWLKRQAHRRQNRRPSAEAHPCSKPVNRHTLLIR</sequence>
<name>A0A0S4LHJ4_9BACT</name>
<keyword evidence="2" id="KW-1133">Transmembrane helix</keyword>
<dbReference type="Pfam" id="PF03413">
    <property type="entry name" value="PepSY"/>
    <property type="match status" value="1"/>
</dbReference>
<feature type="region of interest" description="Disordered" evidence="1">
    <location>
        <begin position="412"/>
        <end position="433"/>
    </location>
</feature>
<reference evidence="4 5" key="1">
    <citation type="submission" date="2015-10" db="EMBL/GenBank/DDBJ databases">
        <authorList>
            <person name="Gilbert D.G."/>
        </authorList>
    </citation>
    <scope>NUCLEOTIDE SEQUENCE [LARGE SCALE GENOMIC DNA]</scope>
    <source>
        <strain evidence="4">COMA1</strain>
    </source>
</reference>
<feature type="transmembrane region" description="Helical" evidence="2">
    <location>
        <begin position="232"/>
        <end position="253"/>
    </location>
</feature>
<dbReference type="Pfam" id="PF03929">
    <property type="entry name" value="PepSY_TM"/>
    <property type="match status" value="1"/>
</dbReference>
<evidence type="ECO:0000313" key="5">
    <source>
        <dbReference type="Proteomes" id="UP000199032"/>
    </source>
</evidence>
<dbReference type="Proteomes" id="UP000199032">
    <property type="component" value="Unassembled WGS sequence"/>
</dbReference>
<feature type="transmembrane region" description="Helical" evidence="2">
    <location>
        <begin position="49"/>
        <end position="72"/>
    </location>
</feature>
<evidence type="ECO:0000256" key="2">
    <source>
        <dbReference type="SAM" id="Phobius"/>
    </source>
</evidence>
<dbReference type="AlphaFoldDB" id="A0A0S4LHJ4"/>
<keyword evidence="2" id="KW-0472">Membrane</keyword>
<feature type="transmembrane region" description="Helical" evidence="2">
    <location>
        <begin position="380"/>
        <end position="402"/>
    </location>
</feature>
<dbReference type="InterPro" id="IPR025711">
    <property type="entry name" value="PepSY"/>
</dbReference>
<dbReference type="PANTHER" id="PTHR34219">
    <property type="entry name" value="IRON-REGULATED INNER MEMBRANE PROTEIN-RELATED"/>
    <property type="match status" value="1"/>
</dbReference>
<organism evidence="4 5">
    <name type="scientific">Candidatus Nitrospira nitrosa</name>
    <dbReference type="NCBI Taxonomy" id="1742972"/>
    <lineage>
        <taxon>Bacteria</taxon>
        <taxon>Pseudomonadati</taxon>
        <taxon>Nitrospirota</taxon>
        <taxon>Nitrospiria</taxon>
        <taxon>Nitrospirales</taxon>
        <taxon>Nitrospiraceae</taxon>
        <taxon>Nitrospira</taxon>
    </lineage>
</organism>
<protein>
    <recommendedName>
        <fullName evidence="3">PepSY domain-containing protein</fullName>
    </recommendedName>
</protein>
<keyword evidence="5" id="KW-1185">Reference proteome</keyword>
<keyword evidence="2" id="KW-0812">Transmembrane</keyword>
<accession>A0A0S4LHJ4</accession>
<feature type="transmembrane region" description="Helical" evidence="2">
    <location>
        <begin position="183"/>
        <end position="204"/>
    </location>
</feature>
<feature type="domain" description="PepSY" evidence="3">
    <location>
        <begin position="286"/>
        <end position="349"/>
    </location>
</feature>